<dbReference type="KEGG" id="xop:PXO_03738"/>
<reference evidence="2 3" key="1">
    <citation type="journal article" date="2008" name="BMC Genomics">
        <title>Genome sequence and rapid evolution of the rice pathogen Xanthomonas oryzae pv. oryzae PXO99A.</title>
        <authorList>
            <person name="Salzberg S.L."/>
            <person name="Sommer D.D."/>
            <person name="Schatz M.C."/>
            <person name="Phillippy A.M."/>
            <person name="Rabinowicz P.D."/>
            <person name="Tsuge S."/>
            <person name="Furutani A."/>
            <person name="Ochiai H."/>
            <person name="Delcher A.L."/>
            <person name="Kelley D."/>
            <person name="Madupu R."/>
            <person name="Puiu D."/>
            <person name="Radune D."/>
            <person name="Shumway M."/>
            <person name="Trapnell C."/>
            <person name="Aparna G."/>
            <person name="Jha G."/>
            <person name="Pandey A."/>
            <person name="Patil P.B."/>
            <person name="Ishihara H."/>
            <person name="Meyer D.F."/>
            <person name="Szurek B."/>
            <person name="Verdier V."/>
            <person name="Koebnik R."/>
            <person name="Dow J.M."/>
            <person name="Ryan R.P."/>
            <person name="Hirata H."/>
            <person name="Tsuyumu S."/>
            <person name="Won Lee S."/>
            <person name="Seo Y.S."/>
            <person name="Sriariyanum M."/>
            <person name="Ronald P.C."/>
            <person name="Sonti R.V."/>
            <person name="Van Sluys M.A."/>
            <person name="Leach J.E."/>
            <person name="White F.F."/>
            <person name="Bogdanove A.J."/>
        </authorList>
    </citation>
    <scope>NUCLEOTIDE SEQUENCE [LARGE SCALE GENOMIC DNA]</scope>
    <source>
        <strain evidence="2 3">PXO99A</strain>
    </source>
</reference>
<dbReference type="eggNOG" id="COG0644">
    <property type="taxonomic scope" value="Bacteria"/>
</dbReference>
<evidence type="ECO:0000259" key="1">
    <source>
        <dbReference type="Pfam" id="PF01494"/>
    </source>
</evidence>
<sequence length="461" mass="51359">MTSNAVRHTPTAMPAAGPAPGPECPDVLIVGGGPAGCTAAIALAELGWSVTLLEKEQHPRFHIGESLLPMNMPILERLGVLADVRAIGVLKRGADFPNDSGGYNTFRFSHALDAKADFAFQVPRAQFDQVLFQRARAAGVDAREQVSVEQVAFDGEQPLLQARTVDGGVQQFRPRYLLDASGRDTFLGTRLKLKRANAKHQSAALFSHFRGVTRRPGEDAGNISIYRHAHGWMWLIPLPEDIMSVGAVCYPEYMKTRKGDSEAFLMRTLALNPELNARMLDAERVAPVHATGNYAYECTRMAGPRWLMLGDAYTFVDPMFSSGVFLAMHGAERGAAMVDAALRAPQSEAKLQRALQRELTRGVDEFKWFIYRFTSPTMRTLFAQPQNTWQVEQAVVAMLAGDVFDSPKVRIRLRAFRALYALTTLSMLPRAWQSWRHRRRQAKLGFEGDTLQRDTQQRDAQ</sequence>
<dbReference type="SUPFAM" id="SSF51905">
    <property type="entry name" value="FAD/NAD(P)-binding domain"/>
    <property type="match status" value="1"/>
</dbReference>
<dbReference type="PANTHER" id="PTHR43747">
    <property type="entry name" value="FAD-BINDING PROTEIN"/>
    <property type="match status" value="1"/>
</dbReference>
<dbReference type="HOGENOM" id="CLU_024648_4_0_6"/>
<evidence type="ECO:0000313" key="3">
    <source>
        <dbReference type="Proteomes" id="UP000001740"/>
    </source>
</evidence>
<dbReference type="Gene3D" id="3.50.50.60">
    <property type="entry name" value="FAD/NAD(P)-binding domain"/>
    <property type="match status" value="1"/>
</dbReference>
<dbReference type="Pfam" id="PF01494">
    <property type="entry name" value="FAD_binding_3"/>
    <property type="match status" value="1"/>
</dbReference>
<feature type="domain" description="FAD-binding" evidence="1">
    <location>
        <begin position="26"/>
        <end position="332"/>
    </location>
</feature>
<gene>
    <name evidence="2" type="ordered locus">PXO_03738</name>
</gene>
<proteinExistence type="predicted"/>
<dbReference type="InterPro" id="IPR050816">
    <property type="entry name" value="Flavin-dep_Halogenase_NPB"/>
</dbReference>
<protein>
    <submittedName>
        <fullName evidence="2">Hydroxylase</fullName>
    </submittedName>
</protein>
<evidence type="ECO:0000313" key="2">
    <source>
        <dbReference type="EMBL" id="ACD57129.1"/>
    </source>
</evidence>
<dbReference type="EMBL" id="CP000967">
    <property type="protein sequence ID" value="ACD57129.1"/>
    <property type="molecule type" value="Genomic_DNA"/>
</dbReference>
<accession>A0A0K0GGE8</accession>
<dbReference type="InterPro" id="IPR036188">
    <property type="entry name" value="FAD/NAD-bd_sf"/>
</dbReference>
<dbReference type="AlphaFoldDB" id="A0A0K0GGE8"/>
<dbReference type="InterPro" id="IPR002938">
    <property type="entry name" value="FAD-bd"/>
</dbReference>
<name>A0A0K0GGE8_XANOP</name>
<dbReference type="PRINTS" id="PR00420">
    <property type="entry name" value="RNGMNOXGNASE"/>
</dbReference>
<organism evidence="2 3">
    <name type="scientific">Xanthomonas oryzae pv. oryzae (strain PXO99A)</name>
    <dbReference type="NCBI Taxonomy" id="360094"/>
    <lineage>
        <taxon>Bacteria</taxon>
        <taxon>Pseudomonadati</taxon>
        <taxon>Pseudomonadota</taxon>
        <taxon>Gammaproteobacteria</taxon>
        <taxon>Lysobacterales</taxon>
        <taxon>Lysobacteraceae</taxon>
        <taxon>Xanthomonas</taxon>
    </lineage>
</organism>
<dbReference type="PANTHER" id="PTHR43747:SF1">
    <property type="entry name" value="SLR1998 PROTEIN"/>
    <property type="match status" value="1"/>
</dbReference>
<dbReference type="Proteomes" id="UP000001740">
    <property type="component" value="Chromosome"/>
</dbReference>
<dbReference type="GO" id="GO:0071949">
    <property type="term" value="F:FAD binding"/>
    <property type="evidence" value="ECO:0007669"/>
    <property type="project" value="InterPro"/>
</dbReference>